<evidence type="ECO:0000313" key="1">
    <source>
        <dbReference type="EMBL" id="GBN98870.1"/>
    </source>
</evidence>
<sequence length="99" mass="10841">MRLNGLTVIGCDGTNVNTGHTGGIIRLMTITMVNLFASNKRVTPPSSTKFFGWATAGSKEFCRALRKAIKTYEELPVAPFSSFSPFFSFFLSKCGEYAT</sequence>
<proteinExistence type="predicted"/>
<keyword evidence="2" id="KW-1185">Reference proteome</keyword>
<evidence type="ECO:0000313" key="2">
    <source>
        <dbReference type="Proteomes" id="UP000499080"/>
    </source>
</evidence>
<organism evidence="1 2">
    <name type="scientific">Araneus ventricosus</name>
    <name type="common">Orbweaver spider</name>
    <name type="synonym">Epeira ventricosa</name>
    <dbReference type="NCBI Taxonomy" id="182803"/>
    <lineage>
        <taxon>Eukaryota</taxon>
        <taxon>Metazoa</taxon>
        <taxon>Ecdysozoa</taxon>
        <taxon>Arthropoda</taxon>
        <taxon>Chelicerata</taxon>
        <taxon>Arachnida</taxon>
        <taxon>Araneae</taxon>
        <taxon>Araneomorphae</taxon>
        <taxon>Entelegynae</taxon>
        <taxon>Araneoidea</taxon>
        <taxon>Araneidae</taxon>
        <taxon>Araneus</taxon>
    </lineage>
</organism>
<dbReference type="AlphaFoldDB" id="A0A4Y2TFU1"/>
<dbReference type="EMBL" id="BGPR01027979">
    <property type="protein sequence ID" value="GBN98870.1"/>
    <property type="molecule type" value="Genomic_DNA"/>
</dbReference>
<protein>
    <submittedName>
        <fullName evidence="1">Uncharacterized protein</fullName>
    </submittedName>
</protein>
<gene>
    <name evidence="1" type="ORF">AVEN_117560_1</name>
</gene>
<comment type="caution">
    <text evidence="1">The sequence shown here is derived from an EMBL/GenBank/DDBJ whole genome shotgun (WGS) entry which is preliminary data.</text>
</comment>
<accession>A0A4Y2TFU1</accession>
<dbReference type="Proteomes" id="UP000499080">
    <property type="component" value="Unassembled WGS sequence"/>
</dbReference>
<reference evidence="1 2" key="1">
    <citation type="journal article" date="2019" name="Sci. Rep.">
        <title>Orb-weaving spider Araneus ventricosus genome elucidates the spidroin gene catalogue.</title>
        <authorList>
            <person name="Kono N."/>
            <person name="Nakamura H."/>
            <person name="Ohtoshi R."/>
            <person name="Moran D.A.P."/>
            <person name="Shinohara A."/>
            <person name="Yoshida Y."/>
            <person name="Fujiwara M."/>
            <person name="Mori M."/>
            <person name="Tomita M."/>
            <person name="Arakawa K."/>
        </authorList>
    </citation>
    <scope>NUCLEOTIDE SEQUENCE [LARGE SCALE GENOMIC DNA]</scope>
</reference>
<name>A0A4Y2TFU1_ARAVE</name>